<dbReference type="PANTHER" id="PTHR44943">
    <property type="entry name" value="CELLULOSE SYNTHASE OPERON PROTEIN C"/>
    <property type="match status" value="1"/>
</dbReference>
<evidence type="ECO:0000256" key="4">
    <source>
        <dbReference type="SAM" id="SignalP"/>
    </source>
</evidence>
<evidence type="ECO:0000256" key="1">
    <source>
        <dbReference type="ARBA" id="ARBA00022737"/>
    </source>
</evidence>
<gene>
    <name evidence="5" type="ORF">OPS25_12650</name>
</gene>
<dbReference type="PROSITE" id="PS50293">
    <property type="entry name" value="TPR_REGION"/>
    <property type="match status" value="1"/>
</dbReference>
<protein>
    <submittedName>
        <fullName evidence="5">Tetratricopeptide repeat protein</fullName>
    </submittedName>
</protein>
<dbReference type="RefSeq" id="WP_265618104.1">
    <property type="nucleotide sequence ID" value="NZ_JAPFRD010000011.1"/>
</dbReference>
<evidence type="ECO:0000313" key="6">
    <source>
        <dbReference type="Proteomes" id="UP001142810"/>
    </source>
</evidence>
<dbReference type="Pfam" id="PF13432">
    <property type="entry name" value="TPR_16"/>
    <property type="match status" value="1"/>
</dbReference>
<dbReference type="InterPro" id="IPR051685">
    <property type="entry name" value="Ycf3/AcsC/BcsC/TPR_MFPF"/>
</dbReference>
<feature type="repeat" description="TPR" evidence="3">
    <location>
        <begin position="67"/>
        <end position="100"/>
    </location>
</feature>
<keyword evidence="4" id="KW-0732">Signal</keyword>
<feature type="repeat" description="TPR" evidence="3">
    <location>
        <begin position="252"/>
        <end position="285"/>
    </location>
</feature>
<keyword evidence="1" id="KW-0677">Repeat</keyword>
<feature type="repeat" description="TPR" evidence="3">
    <location>
        <begin position="188"/>
        <end position="221"/>
    </location>
</feature>
<name>A0ABT3PB91_9ALTE</name>
<dbReference type="Pfam" id="PF13414">
    <property type="entry name" value="TPR_11"/>
    <property type="match status" value="1"/>
</dbReference>
<dbReference type="InterPro" id="IPR013105">
    <property type="entry name" value="TPR_2"/>
</dbReference>
<organism evidence="5 6">
    <name type="scientific">Alteromonas aquimaris</name>
    <dbReference type="NCBI Taxonomy" id="2998417"/>
    <lineage>
        <taxon>Bacteria</taxon>
        <taxon>Pseudomonadati</taxon>
        <taxon>Pseudomonadota</taxon>
        <taxon>Gammaproteobacteria</taxon>
        <taxon>Alteromonadales</taxon>
        <taxon>Alteromonadaceae</taxon>
        <taxon>Alteromonas/Salinimonas group</taxon>
        <taxon>Alteromonas</taxon>
    </lineage>
</organism>
<feature type="signal peptide" evidence="4">
    <location>
        <begin position="1"/>
        <end position="23"/>
    </location>
</feature>
<accession>A0ABT3PB91</accession>
<dbReference type="InterPro" id="IPR011990">
    <property type="entry name" value="TPR-like_helical_dom_sf"/>
</dbReference>
<dbReference type="Pfam" id="PF13181">
    <property type="entry name" value="TPR_8"/>
    <property type="match status" value="1"/>
</dbReference>
<dbReference type="SMART" id="SM00028">
    <property type="entry name" value="TPR"/>
    <property type="match status" value="7"/>
</dbReference>
<sequence length="312" mass="35662">MKYLLVLFLLTGLLAGCSATRTADLEERAQASDEQMLTMAGHYERAMELEKALIYYLKALENTPDDINLLYQIADLNKRLGKNDFALQMLKRVLVLDPAHSKALTEAGLIFLENKQLTEASTHLLQATVEDQERLGNASSLSRHYVALDNDSPLLAYNGLAVTYDLMGKYEQAREVYALCLQSFPRNPVVLTNFGYSEYLSGNYEAAVQRFREAIDSTPAYKRAWTNLGLVYTRMGRYNKAYQTLNQVMSDAQAYNDLGYFLMLEKRYEEAEHFFERAINLSPRFYEVANANLEDVRQQLALMRDEAEFLSN</sequence>
<dbReference type="Gene3D" id="1.25.40.10">
    <property type="entry name" value="Tetratricopeptide repeat domain"/>
    <property type="match status" value="3"/>
</dbReference>
<comment type="caution">
    <text evidence="5">The sequence shown here is derived from an EMBL/GenBank/DDBJ whole genome shotgun (WGS) entry which is preliminary data.</text>
</comment>
<evidence type="ECO:0000313" key="5">
    <source>
        <dbReference type="EMBL" id="MCW8109351.1"/>
    </source>
</evidence>
<dbReference type="Pfam" id="PF07719">
    <property type="entry name" value="TPR_2"/>
    <property type="match status" value="1"/>
</dbReference>
<dbReference type="Proteomes" id="UP001142810">
    <property type="component" value="Unassembled WGS sequence"/>
</dbReference>
<proteinExistence type="predicted"/>
<dbReference type="InterPro" id="IPR019734">
    <property type="entry name" value="TPR_rpt"/>
</dbReference>
<dbReference type="PANTHER" id="PTHR44943:SF8">
    <property type="entry name" value="TPR REPEAT-CONTAINING PROTEIN MJ0263"/>
    <property type="match status" value="1"/>
</dbReference>
<dbReference type="SUPFAM" id="SSF48452">
    <property type="entry name" value="TPR-like"/>
    <property type="match status" value="2"/>
</dbReference>
<feature type="chain" id="PRO_5046863955" evidence="4">
    <location>
        <begin position="24"/>
        <end position="312"/>
    </location>
</feature>
<reference evidence="5" key="1">
    <citation type="submission" date="2022-11" db="EMBL/GenBank/DDBJ databases">
        <title>Alteromonas sp. nov., isolated from sea water of the Qingdao.</title>
        <authorList>
            <person name="Wang Q."/>
        </authorList>
    </citation>
    <scope>NUCLEOTIDE SEQUENCE</scope>
    <source>
        <strain evidence="5">ASW11-7</strain>
    </source>
</reference>
<dbReference type="PROSITE" id="PS51257">
    <property type="entry name" value="PROKAR_LIPOPROTEIN"/>
    <property type="match status" value="1"/>
</dbReference>
<evidence type="ECO:0000256" key="2">
    <source>
        <dbReference type="ARBA" id="ARBA00022803"/>
    </source>
</evidence>
<keyword evidence="6" id="KW-1185">Reference proteome</keyword>
<dbReference type="EMBL" id="JAPFRD010000011">
    <property type="protein sequence ID" value="MCW8109351.1"/>
    <property type="molecule type" value="Genomic_DNA"/>
</dbReference>
<feature type="repeat" description="TPR" evidence="3">
    <location>
        <begin position="154"/>
        <end position="187"/>
    </location>
</feature>
<keyword evidence="2 3" id="KW-0802">TPR repeat</keyword>
<dbReference type="PROSITE" id="PS50005">
    <property type="entry name" value="TPR"/>
    <property type="match status" value="4"/>
</dbReference>
<evidence type="ECO:0000256" key="3">
    <source>
        <dbReference type="PROSITE-ProRule" id="PRU00339"/>
    </source>
</evidence>